<protein>
    <submittedName>
        <fullName evidence="1">Uncharacterized protein</fullName>
    </submittedName>
</protein>
<dbReference type="EMBL" id="JAGFNK010000005">
    <property type="protein sequence ID" value="KAI9512790.1"/>
    <property type="molecule type" value="Genomic_DNA"/>
</dbReference>
<reference evidence="1" key="1">
    <citation type="submission" date="2021-03" db="EMBL/GenBank/DDBJ databases">
        <title>Evolutionary priming and transition to the ectomycorrhizal habit in an iconic lineage of mushroom-forming fungi: is preadaptation a requirement?</title>
        <authorList>
            <consortium name="DOE Joint Genome Institute"/>
            <person name="Looney B.P."/>
            <person name="Miyauchi S."/>
            <person name="Morin E."/>
            <person name="Drula E."/>
            <person name="Courty P.E."/>
            <person name="Chicoki N."/>
            <person name="Fauchery L."/>
            <person name="Kohler A."/>
            <person name="Kuo A."/>
            <person name="LaButti K."/>
            <person name="Pangilinan J."/>
            <person name="Lipzen A."/>
            <person name="Riley R."/>
            <person name="Andreopoulos W."/>
            <person name="He G."/>
            <person name="Johnson J."/>
            <person name="Barry K.W."/>
            <person name="Grigoriev I.V."/>
            <person name="Nagy L."/>
            <person name="Hibbett D."/>
            <person name="Henrissat B."/>
            <person name="Matheny P.B."/>
            <person name="Labbe J."/>
            <person name="Martin A.F."/>
        </authorList>
    </citation>
    <scope>NUCLEOTIDE SEQUENCE</scope>
    <source>
        <strain evidence="1">BPL698</strain>
    </source>
</reference>
<dbReference type="Proteomes" id="UP001207468">
    <property type="component" value="Unassembled WGS sequence"/>
</dbReference>
<organism evidence="1 2">
    <name type="scientific">Russula earlei</name>
    <dbReference type="NCBI Taxonomy" id="71964"/>
    <lineage>
        <taxon>Eukaryota</taxon>
        <taxon>Fungi</taxon>
        <taxon>Dikarya</taxon>
        <taxon>Basidiomycota</taxon>
        <taxon>Agaricomycotina</taxon>
        <taxon>Agaricomycetes</taxon>
        <taxon>Russulales</taxon>
        <taxon>Russulaceae</taxon>
        <taxon>Russula</taxon>
    </lineage>
</organism>
<sequence length="1144" mass="125197">MSAHPSNSNSLYTPPDILVSAMQNIALSPSVDTEAVSPDNSPAPLRPFVSYTQAQILFLSKSQLVSPPHGMPPLRDWFGDWNEQNTSKKDSDTSAASSGTRDKRFRRDQEDAGTLPPRATFRSTSSQPSQMGNFKHQPIRSSEREKDKDTDRERERDLRDKEGQERLRSLSDKYDRDRLSSPAGAANLRTRERDSAPHLGGTGRLPSQGSLGSGATRRADGRDPSRRKAGESSEDWRRGKLQPSCPVGSDGLRREREDRERPRSRIRDSSRQRRDASPARRERELDRDRDEHHRKRDGRDRDIDRDTNDDPRRWRDDGKRDERMAARRELRDKEYREREREREKERNSRVNERDSRSKRTNGRDRRGHSRDEDRDERKDSRVRVEEKEPAWMDTYIPSESGVGILGGKADNGELDGIQAWKLGMKEKERLERESEMLRSSGDTEHGGSAKVNETQAVPPSESPLDEIQLIKLMIKREEEKNKATSLKGPANDPAVAYLVPGTDSGVSQVPPASGFAPSPSVDASASPTAPSTKPTTPSVESPKPPGSRFFPNPSTAENAPIQGQQDRLPASASAIRSPMPSQFNPPPGSRLLAFGSRTPSATAGVPLEQPSAFTISGPTLDTPPPLSHPVNGPHQFLDIDTSNFSPTARVSVATGLPPAGFSTLTNPTRLPVFPSDGGSSTQSEILRRQSLASFGDRMAYGATSDLTPYPEIGSPNALGPQSSTPNSQSPSFDSSSRERGLGGSPFPQQKGSRFAKFFDGKSREQPVPTSADGSGSFPHPLLPYQRQQGIGGGESYTQSAENRTMEDIFTMLQNSTQVSQRLSQTAPPAQPSGYGQSPFVQQHANISTRQPQLAHMGRNHDMLYENRLDDRNFVPDGMVPGLRSTFPSRRESGLFQDPLDDLGAFNVQQRIPPQRAVEQIYLAPLPSVYPSQTNVPRNSGLTVQQSFRNGNSPNAAHAAHLHSTPQQRIPPGLANLGGRPPHDPSQFLGSIVGMPSPHLQGSGSGQAAYNFSSGNVSYPTGPQVRVAPAVSPNIQNNIDHSHGVSLLHATKLDVRAPPPAQLLGLNGSTGGAGPRAPGVGFAQQNALPMHIPHATMRQQPHIQQQPQPQTLSHLLPQHMQASTGTSSQPAQDLMAILMHGAPRD</sequence>
<proteinExistence type="predicted"/>
<accession>A0ACC0UNA4</accession>
<evidence type="ECO:0000313" key="1">
    <source>
        <dbReference type="EMBL" id="KAI9512790.1"/>
    </source>
</evidence>
<keyword evidence="2" id="KW-1185">Reference proteome</keyword>
<comment type="caution">
    <text evidence="1">The sequence shown here is derived from an EMBL/GenBank/DDBJ whole genome shotgun (WGS) entry which is preliminary data.</text>
</comment>
<name>A0ACC0UNA4_9AGAM</name>
<gene>
    <name evidence="1" type="ORF">F5148DRAFT_972824</name>
</gene>
<evidence type="ECO:0000313" key="2">
    <source>
        <dbReference type="Proteomes" id="UP001207468"/>
    </source>
</evidence>